<feature type="transmembrane region" description="Helical" evidence="1">
    <location>
        <begin position="38"/>
        <end position="56"/>
    </location>
</feature>
<dbReference type="AlphaFoldDB" id="A0A919G5J8"/>
<reference evidence="2" key="1">
    <citation type="journal article" date="2014" name="Int. J. Syst. Evol. Microbiol.">
        <title>Complete genome sequence of Corynebacterium casei LMG S-19264T (=DSM 44701T), isolated from a smear-ripened cheese.</title>
        <authorList>
            <consortium name="US DOE Joint Genome Institute (JGI-PGF)"/>
            <person name="Walter F."/>
            <person name="Albersmeier A."/>
            <person name="Kalinowski J."/>
            <person name="Ruckert C."/>
        </authorList>
    </citation>
    <scope>NUCLEOTIDE SEQUENCE</scope>
    <source>
        <strain evidence="2">JCM 5069</strain>
    </source>
</reference>
<keyword evidence="1" id="KW-0472">Membrane</keyword>
<feature type="transmembrane region" description="Helical" evidence="1">
    <location>
        <begin position="198"/>
        <end position="221"/>
    </location>
</feature>
<evidence type="ECO:0000256" key="1">
    <source>
        <dbReference type="SAM" id="Phobius"/>
    </source>
</evidence>
<accession>A0A919G5J8</accession>
<keyword evidence="3" id="KW-1185">Reference proteome</keyword>
<keyword evidence="1" id="KW-1133">Transmembrane helix</keyword>
<name>A0A919G5J8_9ACTN</name>
<keyword evidence="1" id="KW-0812">Transmembrane</keyword>
<organism evidence="2 3">
    <name type="scientific">Streptomyces sulfonofaciens</name>
    <dbReference type="NCBI Taxonomy" id="68272"/>
    <lineage>
        <taxon>Bacteria</taxon>
        <taxon>Bacillati</taxon>
        <taxon>Actinomycetota</taxon>
        <taxon>Actinomycetes</taxon>
        <taxon>Kitasatosporales</taxon>
        <taxon>Streptomycetaceae</taxon>
        <taxon>Streptomyces</taxon>
    </lineage>
</organism>
<evidence type="ECO:0000313" key="2">
    <source>
        <dbReference type="EMBL" id="GHH78079.1"/>
    </source>
</evidence>
<feature type="transmembrane region" description="Helical" evidence="1">
    <location>
        <begin position="155"/>
        <end position="178"/>
    </location>
</feature>
<reference evidence="2" key="2">
    <citation type="submission" date="2020-09" db="EMBL/GenBank/DDBJ databases">
        <authorList>
            <person name="Sun Q."/>
            <person name="Ohkuma M."/>
        </authorList>
    </citation>
    <scope>NUCLEOTIDE SEQUENCE</scope>
    <source>
        <strain evidence="2">JCM 5069</strain>
    </source>
</reference>
<comment type="caution">
    <text evidence="2">The sequence shown here is derived from an EMBL/GenBank/DDBJ whole genome shotgun (WGS) entry which is preliminary data.</text>
</comment>
<feature type="transmembrane region" description="Helical" evidence="1">
    <location>
        <begin position="109"/>
        <end position="134"/>
    </location>
</feature>
<gene>
    <name evidence="2" type="ORF">GCM10018793_27520</name>
</gene>
<sequence>MSGRGARGAAFVLGVLALIALGIYSAFGDVHGQGRAHLSLAIALIVTSILLLAWPPMRPPPDQAVPRSAATVTAGRLLISAAWLARCAASGFVGYFISSRLQEHPGFHAGVALFSVAGAVLALLVQCGSAMVGFRPEWPFTRNPLSILRHLLNTAAFAILAGYATLLPGAVETALTWVPSHTYGYWTQRAPAWLGAPLAVVTCVLWFVAVLAVEGVLQWLLAAALGRENTLGAWLADHSPVKFARTAADVSFAFEFWVIACTYYNSDRFTALTVRFLVVPFSYSGDRGMLPGRKPRPERLRAMRAHERPLPDEEERALKDRIAAAAVACAPGPWRTLLLEHRAVLGHQEVQLEVDPPAARRWDPVGEAPQDPQHTVLQLTGFPELAALWRLREAAYRAGEGAPYVQTLTVDEEPATRRADPGARPWRVTFRDGHDLVPPTWQRPPTRRQYREDLRRFPRLRGGRPFWLRERVSRIR</sequence>
<evidence type="ECO:0000313" key="3">
    <source>
        <dbReference type="Proteomes" id="UP000603708"/>
    </source>
</evidence>
<dbReference type="EMBL" id="BNCD01000007">
    <property type="protein sequence ID" value="GHH78079.1"/>
    <property type="molecule type" value="Genomic_DNA"/>
</dbReference>
<proteinExistence type="predicted"/>
<dbReference type="RefSeq" id="WP_189931662.1">
    <property type="nucleotide sequence ID" value="NZ_BNCD01000007.1"/>
</dbReference>
<feature type="transmembrane region" description="Helical" evidence="1">
    <location>
        <begin position="77"/>
        <end position="97"/>
    </location>
</feature>
<dbReference type="Proteomes" id="UP000603708">
    <property type="component" value="Unassembled WGS sequence"/>
</dbReference>
<protein>
    <submittedName>
        <fullName evidence="2">Uncharacterized protein</fullName>
    </submittedName>
</protein>